<comment type="caution">
    <text evidence="1">The sequence shown here is derived from an EMBL/GenBank/DDBJ whole genome shotgun (WGS) entry which is preliminary data.</text>
</comment>
<organism evidence="1 2">
    <name type="scientific">Paenibacillus forsythiae</name>
    <dbReference type="NCBI Taxonomy" id="365616"/>
    <lineage>
        <taxon>Bacteria</taxon>
        <taxon>Bacillati</taxon>
        <taxon>Bacillota</taxon>
        <taxon>Bacilli</taxon>
        <taxon>Bacillales</taxon>
        <taxon>Paenibacillaceae</taxon>
        <taxon>Paenibacillus</taxon>
    </lineage>
</organism>
<proteinExistence type="predicted"/>
<reference evidence="1 2" key="1">
    <citation type="submission" date="2023-07" db="EMBL/GenBank/DDBJ databases">
        <title>Genomic Encyclopedia of Type Strains, Phase IV (KMG-IV): sequencing the most valuable type-strain genomes for metagenomic binning, comparative biology and taxonomic classification.</title>
        <authorList>
            <person name="Goeker M."/>
        </authorList>
    </citation>
    <scope>NUCLEOTIDE SEQUENCE [LARGE SCALE GENOMIC DNA]</scope>
    <source>
        <strain evidence="1 2">T98</strain>
    </source>
</reference>
<evidence type="ECO:0000313" key="2">
    <source>
        <dbReference type="Proteomes" id="UP001248709"/>
    </source>
</evidence>
<dbReference type="Gene3D" id="3.40.50.300">
    <property type="entry name" value="P-loop containing nucleotide triphosphate hydrolases"/>
    <property type="match status" value="1"/>
</dbReference>
<keyword evidence="2" id="KW-1185">Reference proteome</keyword>
<sequence>MAANIVLAVRETQYIEPLLHYIHHSEYGEMLKMKAFSRMDTFTEYMRSGEAPDAVVGDPAFIEAWLVEGRAEVPWAILEEVGGAAITGNKNTIGGKRIAKYQALPSLLSSVLQLCEVRRSRTVSGLNEGTLLLGIVSGSGSSGKTTVAMNLAKQFGCQGLSVFYLNLETVNSSGLFLHPSWGNGPGMERLLYEIQASKDGDDAPEIGIGRYAVRLDALHCDTFRPVGNVKEMLQMSARDAQELMELLTRDGRYDIVIVDTGSIGEERAGAVLQCCGRLVWVLRDDEAGVYKTERWLSHLTSPHSGMTSELSGKCLFAVNFARENAPQIPFTEGIGPDVLLPFISSWNLPNRGELSLNSPLFQRGIRQLCGMLAGIPQPAPGSTERIHE</sequence>
<protein>
    <recommendedName>
        <fullName evidence="3">CobQ/CobB/MinD/ParA nucleotide binding domain-containing protein</fullName>
    </recommendedName>
</protein>
<dbReference type="RefSeq" id="WP_051503477.1">
    <property type="nucleotide sequence ID" value="NZ_JAUSUY010000005.1"/>
</dbReference>
<gene>
    <name evidence="1" type="ORF">J2Z22_001644</name>
</gene>
<evidence type="ECO:0008006" key="3">
    <source>
        <dbReference type="Google" id="ProtNLM"/>
    </source>
</evidence>
<dbReference type="Proteomes" id="UP001248709">
    <property type="component" value="Unassembled WGS sequence"/>
</dbReference>
<dbReference type="EMBL" id="JAUSUY010000005">
    <property type="protein sequence ID" value="MDT3426124.1"/>
    <property type="molecule type" value="Genomic_DNA"/>
</dbReference>
<dbReference type="SUPFAM" id="SSF52540">
    <property type="entry name" value="P-loop containing nucleoside triphosphate hydrolases"/>
    <property type="match status" value="1"/>
</dbReference>
<accession>A0ABU3H5Q6</accession>
<dbReference type="InterPro" id="IPR027417">
    <property type="entry name" value="P-loop_NTPase"/>
</dbReference>
<dbReference type="Gene3D" id="3.40.50.10850">
    <property type="entry name" value="Ntrc-like two-domain protein"/>
    <property type="match status" value="1"/>
</dbReference>
<name>A0ABU3H5Q6_9BACL</name>
<evidence type="ECO:0000313" key="1">
    <source>
        <dbReference type="EMBL" id="MDT3426124.1"/>
    </source>
</evidence>